<evidence type="ECO:0000256" key="6">
    <source>
        <dbReference type="ARBA" id="ARBA00023136"/>
    </source>
</evidence>
<evidence type="ECO:0000256" key="2">
    <source>
        <dbReference type="ARBA" id="ARBA00004160"/>
    </source>
</evidence>
<dbReference type="Pfam" id="PF03712">
    <property type="entry name" value="Cu2_monoox_C"/>
    <property type="match status" value="1"/>
</dbReference>
<keyword evidence="6" id="KW-0472">Membrane</keyword>
<dbReference type="GO" id="GO:0030667">
    <property type="term" value="C:secretory granule membrane"/>
    <property type="evidence" value="ECO:0007669"/>
    <property type="project" value="TreeGrafter"/>
</dbReference>
<dbReference type="PANTHER" id="PTHR10157:SF29">
    <property type="entry name" value="DOPAMINE BETA-HYDROXYLASE"/>
    <property type="match status" value="1"/>
</dbReference>
<dbReference type="EMBL" id="VCAZ01000312">
    <property type="protein sequence ID" value="TTY05121.1"/>
    <property type="molecule type" value="Genomic_DNA"/>
</dbReference>
<comment type="caution">
    <text evidence="9">The sequence shown here is derived from an EMBL/GenBank/DDBJ whole genome shotgun (WGS) entry which is preliminary data.</text>
</comment>
<reference evidence="9 10" key="1">
    <citation type="journal article" date="2019" name="Genome Biol. Evol.">
        <title>Whole-Genome Sequencing of the Giant Devil Catfish, Bagarius yarrelli.</title>
        <authorList>
            <person name="Jiang W."/>
            <person name="Lv Y."/>
            <person name="Cheng L."/>
            <person name="Yang K."/>
            <person name="Chao B."/>
            <person name="Wang X."/>
            <person name="Li Y."/>
            <person name="Pan X."/>
            <person name="You X."/>
            <person name="Zhang Y."/>
            <person name="Yang J."/>
            <person name="Li J."/>
            <person name="Zhang X."/>
            <person name="Liu S."/>
            <person name="Sun C."/>
            <person name="Yang J."/>
            <person name="Shi Q."/>
        </authorList>
    </citation>
    <scope>NUCLEOTIDE SEQUENCE [LARGE SCALE GENOMIC DNA]</scope>
    <source>
        <strain evidence="9">JWS20170419001</strain>
        <tissue evidence="9">Muscle</tissue>
    </source>
</reference>
<evidence type="ECO:0000256" key="5">
    <source>
        <dbReference type="ARBA" id="ARBA00022989"/>
    </source>
</evidence>
<dbReference type="InterPro" id="IPR028460">
    <property type="entry name" value="Tbh/DBH"/>
</dbReference>
<comment type="subcellular location">
    <subcellularLocation>
        <location evidence="2">Cytoplasmic vesicle</location>
        <location evidence="2">Secretory vesicle membrane</location>
        <topology evidence="2">Single-pass membrane protein</topology>
    </subcellularLocation>
</comment>
<evidence type="ECO:0000256" key="7">
    <source>
        <dbReference type="ARBA" id="ARBA00023157"/>
    </source>
</evidence>
<evidence type="ECO:0000256" key="4">
    <source>
        <dbReference type="ARBA" id="ARBA00022896"/>
    </source>
</evidence>
<keyword evidence="4" id="KW-0847">Vitamin C</keyword>
<dbReference type="GO" id="GO:0006589">
    <property type="term" value="P:octopamine biosynthetic process"/>
    <property type="evidence" value="ECO:0007669"/>
    <property type="project" value="TreeGrafter"/>
</dbReference>
<keyword evidence="5" id="KW-1133">Transmembrane helix</keyword>
<evidence type="ECO:0000313" key="9">
    <source>
        <dbReference type="EMBL" id="TTY05121.1"/>
    </source>
</evidence>
<dbReference type="GO" id="GO:0042420">
    <property type="term" value="P:dopamine catabolic process"/>
    <property type="evidence" value="ECO:0007669"/>
    <property type="project" value="TreeGrafter"/>
</dbReference>
<keyword evidence="10" id="KW-1185">Reference proteome</keyword>
<dbReference type="InterPro" id="IPR014784">
    <property type="entry name" value="Cu2_ascorb_mOase-like_C"/>
</dbReference>
<dbReference type="Gene3D" id="2.60.120.230">
    <property type="match status" value="1"/>
</dbReference>
<dbReference type="GO" id="GO:0004500">
    <property type="term" value="F:dopamine beta-monooxygenase activity"/>
    <property type="evidence" value="ECO:0007669"/>
    <property type="project" value="InterPro"/>
</dbReference>
<dbReference type="AlphaFoldDB" id="A0A556VVM6"/>
<protein>
    <submittedName>
        <fullName evidence="9">Dopamine beta-hydroxylase</fullName>
    </submittedName>
</protein>
<dbReference type="GO" id="GO:0005615">
    <property type="term" value="C:extracellular space"/>
    <property type="evidence" value="ECO:0007669"/>
    <property type="project" value="TreeGrafter"/>
</dbReference>
<evidence type="ECO:0000256" key="3">
    <source>
        <dbReference type="ARBA" id="ARBA00022692"/>
    </source>
</evidence>
<dbReference type="SUPFAM" id="SSF49742">
    <property type="entry name" value="PHM/PNGase F"/>
    <property type="match status" value="1"/>
</dbReference>
<dbReference type="InterPro" id="IPR000945">
    <property type="entry name" value="DBH-like"/>
</dbReference>
<dbReference type="GO" id="GO:0030658">
    <property type="term" value="C:transport vesicle membrane"/>
    <property type="evidence" value="ECO:0007669"/>
    <property type="project" value="UniProtKB-SubCell"/>
</dbReference>
<keyword evidence="3" id="KW-0812">Transmembrane</keyword>
<evidence type="ECO:0000256" key="1">
    <source>
        <dbReference type="ARBA" id="ARBA00001973"/>
    </source>
</evidence>
<accession>A0A556VVM6</accession>
<dbReference type="PRINTS" id="PR00767">
    <property type="entry name" value="DBMONOXGNASE"/>
</dbReference>
<gene>
    <name evidence="9" type="ORF">Baya_16409</name>
</gene>
<dbReference type="GO" id="GO:0031418">
    <property type="term" value="F:L-ascorbic acid binding"/>
    <property type="evidence" value="ECO:0007669"/>
    <property type="project" value="UniProtKB-KW"/>
</dbReference>
<dbReference type="InterPro" id="IPR024548">
    <property type="entry name" value="Cu2_monoox_C"/>
</dbReference>
<name>A0A556VVM6_BAGYA</name>
<dbReference type="GO" id="GO:0042421">
    <property type="term" value="P:norepinephrine biosynthetic process"/>
    <property type="evidence" value="ECO:0007669"/>
    <property type="project" value="TreeGrafter"/>
</dbReference>
<dbReference type="GO" id="GO:0005507">
    <property type="term" value="F:copper ion binding"/>
    <property type="evidence" value="ECO:0007669"/>
    <property type="project" value="TreeGrafter"/>
</dbReference>
<keyword evidence="7" id="KW-1015">Disulfide bond</keyword>
<organism evidence="9 10">
    <name type="scientific">Bagarius yarrelli</name>
    <name type="common">Goonch</name>
    <name type="synonym">Bagrus yarrelli</name>
    <dbReference type="NCBI Taxonomy" id="175774"/>
    <lineage>
        <taxon>Eukaryota</taxon>
        <taxon>Metazoa</taxon>
        <taxon>Chordata</taxon>
        <taxon>Craniata</taxon>
        <taxon>Vertebrata</taxon>
        <taxon>Euteleostomi</taxon>
        <taxon>Actinopterygii</taxon>
        <taxon>Neopterygii</taxon>
        <taxon>Teleostei</taxon>
        <taxon>Ostariophysi</taxon>
        <taxon>Siluriformes</taxon>
        <taxon>Sisoridae</taxon>
        <taxon>Sisorinae</taxon>
        <taxon>Bagarius</taxon>
    </lineage>
</organism>
<dbReference type="OrthoDB" id="129121at2759"/>
<feature type="domain" description="Copper type II ascorbate-dependent monooxygenase C-terminal" evidence="8">
    <location>
        <begin position="222"/>
        <end position="267"/>
    </location>
</feature>
<evidence type="ECO:0000259" key="8">
    <source>
        <dbReference type="Pfam" id="PF03712"/>
    </source>
</evidence>
<dbReference type="PANTHER" id="PTHR10157">
    <property type="entry name" value="DOPAMINE BETA HYDROXYLASE RELATED"/>
    <property type="match status" value="1"/>
</dbReference>
<dbReference type="Proteomes" id="UP000319801">
    <property type="component" value="Unassembled WGS sequence"/>
</dbReference>
<comment type="cofactor">
    <cofactor evidence="1">
        <name>Cu(2+)</name>
        <dbReference type="ChEBI" id="CHEBI:29036"/>
    </cofactor>
</comment>
<proteinExistence type="predicted"/>
<dbReference type="InterPro" id="IPR008977">
    <property type="entry name" value="PHM/PNGase_F_dom_sf"/>
</dbReference>
<sequence>MSPAYLQQRWNESDRMHGEAAAVEKLIRTMKKSERRSHAEMSAMNAAAVPLYADLHDPTRRSGGSSGGPVSCFIPIFIFLYLSRPPDSPALPYHTPLDPAGDLQLYWNISYPKQELYMELRVKELHYGVLLGMSDRGEATHADLEGTVHVIYSILDPIRSLHELNVSRLHLCVQRILLLLPDTPHTSLPPDVHTLEILAPDIIIPEQETTYWCYIYQLPANMPKNHIVMGGFGIMEEMCVNYVHYYPRTQLELCKSHVDPEYLQKFFSIINRFHGGEGCSCSQTTVENQFSAVTWDSFSAKVLDSLYTTSPFSMHCNQSTAELFPGNWEKQKVPEVLAELQPHTQMCKTSRTDLTNGPTEVRTRRSG</sequence>
<evidence type="ECO:0000313" key="10">
    <source>
        <dbReference type="Proteomes" id="UP000319801"/>
    </source>
</evidence>